<evidence type="ECO:0000313" key="6">
    <source>
        <dbReference type="EMBL" id="TCW31794.1"/>
    </source>
</evidence>
<dbReference type="EC" id="2.1.1.-" evidence="3"/>
<evidence type="ECO:0000256" key="3">
    <source>
        <dbReference type="RuleBase" id="RU362026"/>
    </source>
</evidence>
<protein>
    <recommendedName>
        <fullName evidence="3">Methyltransferase</fullName>
        <ecNumber evidence="3">2.1.1.-</ecNumber>
    </recommendedName>
</protein>
<reference evidence="6 7" key="1">
    <citation type="submission" date="2019-03" db="EMBL/GenBank/DDBJ databases">
        <title>Genomic Encyclopedia of Type Strains, Phase IV (KMG-IV): sequencing the most valuable type-strain genomes for metagenomic binning, comparative biology and taxonomic classification.</title>
        <authorList>
            <person name="Goeker M."/>
        </authorList>
    </citation>
    <scope>NUCLEOTIDE SEQUENCE [LARGE SCALE GENOMIC DNA]</scope>
    <source>
        <strain evidence="6 7">DSM 18507</strain>
    </source>
</reference>
<accession>A0ABY2D000</accession>
<feature type="domain" description="DNA methylase N-4/N-6" evidence="5">
    <location>
        <begin position="60"/>
        <end position="340"/>
    </location>
</feature>
<dbReference type="EMBL" id="SMDA01000004">
    <property type="protein sequence ID" value="TCW31794.1"/>
    <property type="molecule type" value="Genomic_DNA"/>
</dbReference>
<gene>
    <name evidence="6" type="ORF">EV669_104162</name>
</gene>
<keyword evidence="2" id="KW-0808">Transferase</keyword>
<keyword evidence="1" id="KW-0489">Methyltransferase</keyword>
<evidence type="ECO:0000256" key="2">
    <source>
        <dbReference type="ARBA" id="ARBA00022679"/>
    </source>
</evidence>
<organism evidence="6 7">
    <name type="scientific">Gulbenkiania mobilis</name>
    <dbReference type="NCBI Taxonomy" id="397457"/>
    <lineage>
        <taxon>Bacteria</taxon>
        <taxon>Pseudomonadati</taxon>
        <taxon>Pseudomonadota</taxon>
        <taxon>Betaproteobacteria</taxon>
        <taxon>Neisseriales</taxon>
        <taxon>Chromobacteriaceae</taxon>
        <taxon>Gulbenkiania</taxon>
    </lineage>
</organism>
<dbReference type="InterPro" id="IPR001091">
    <property type="entry name" value="RM_Methyltransferase"/>
</dbReference>
<dbReference type="RefSeq" id="WP_132098312.1">
    <property type="nucleotide sequence ID" value="NZ_SMDA01000004.1"/>
</dbReference>
<dbReference type="PRINTS" id="PR00508">
    <property type="entry name" value="S21N4MTFRASE"/>
</dbReference>
<dbReference type="Pfam" id="PF01555">
    <property type="entry name" value="N6_N4_Mtase"/>
    <property type="match status" value="1"/>
</dbReference>
<dbReference type="Proteomes" id="UP000294801">
    <property type="component" value="Unassembled WGS sequence"/>
</dbReference>
<comment type="caution">
    <text evidence="6">The sequence shown here is derived from an EMBL/GenBank/DDBJ whole genome shotgun (WGS) entry which is preliminary data.</text>
</comment>
<evidence type="ECO:0000256" key="4">
    <source>
        <dbReference type="SAM" id="MobiDB-lite"/>
    </source>
</evidence>
<dbReference type="InterPro" id="IPR029063">
    <property type="entry name" value="SAM-dependent_MTases_sf"/>
</dbReference>
<dbReference type="Gene3D" id="3.40.50.150">
    <property type="entry name" value="Vaccinia Virus protein VP39"/>
    <property type="match status" value="1"/>
</dbReference>
<keyword evidence="7" id="KW-1185">Reference proteome</keyword>
<proteinExistence type="inferred from homology"/>
<sequence length="356" mass="40056">MDDITKSVKRERTSTVGRGKAVTREAPLDELHWQNDLVTVSFGDSLQHYQNWETPTCIISDGAYGVLGFEGDTSDHTGIPEWYEPHVAAWSRQATAQTTLWFWNSEIGWAAAHPILEKYGWRYVNANIWNKGKGHIAGNVNTSKIRRFPVTTEVCVQYVMEARVGGTPLREWLISEWSRSGLPRKAANIACGVADAAARKYLDKGHLWYFPPPDMFEKLQAYANEHGAPAGRPYFSLDGENPGTAREWEKMRSKFKCPYGVTNVWERPALRGSERFSIPGGKAVHLNQKPLDLLTQIIEATTDAGDVVWEPFGGLFSASVASHRLGRRAYSAEIDPTYFHYGLERLRAEGLQRSLL</sequence>
<feature type="region of interest" description="Disordered" evidence="4">
    <location>
        <begin position="1"/>
        <end position="20"/>
    </location>
</feature>
<evidence type="ECO:0000259" key="5">
    <source>
        <dbReference type="Pfam" id="PF01555"/>
    </source>
</evidence>
<dbReference type="InterPro" id="IPR002941">
    <property type="entry name" value="DNA_methylase_N4/N6"/>
</dbReference>
<evidence type="ECO:0000313" key="7">
    <source>
        <dbReference type="Proteomes" id="UP000294801"/>
    </source>
</evidence>
<name>A0ABY2D000_GULMO</name>
<feature type="compositionally biased region" description="Basic and acidic residues" evidence="4">
    <location>
        <begin position="1"/>
        <end position="13"/>
    </location>
</feature>
<dbReference type="SUPFAM" id="SSF53335">
    <property type="entry name" value="S-adenosyl-L-methionine-dependent methyltransferases"/>
    <property type="match status" value="1"/>
</dbReference>
<evidence type="ECO:0000256" key="1">
    <source>
        <dbReference type="ARBA" id="ARBA00022603"/>
    </source>
</evidence>
<comment type="similarity">
    <text evidence="3">Belongs to the N(4)/N(6)-methyltransferase family.</text>
</comment>